<dbReference type="Proteomes" id="UP001280897">
    <property type="component" value="Unassembled WGS sequence"/>
</dbReference>
<evidence type="ECO:0000256" key="6">
    <source>
        <dbReference type="HAMAP-Rule" id="MF_00031"/>
    </source>
</evidence>
<dbReference type="Pfam" id="PF14520">
    <property type="entry name" value="HHH_5"/>
    <property type="match status" value="1"/>
</dbReference>
<evidence type="ECO:0000313" key="10">
    <source>
        <dbReference type="Proteomes" id="UP001280897"/>
    </source>
</evidence>
<dbReference type="Gene3D" id="1.10.150.20">
    <property type="entry name" value="5' to 3' exonuclease, C-terminal subdomain"/>
    <property type="match status" value="1"/>
</dbReference>
<dbReference type="InterPro" id="IPR036267">
    <property type="entry name" value="RuvA_C_sf"/>
</dbReference>
<evidence type="ECO:0000256" key="1">
    <source>
        <dbReference type="ARBA" id="ARBA00022490"/>
    </source>
</evidence>
<dbReference type="SUPFAM" id="SSF46929">
    <property type="entry name" value="DNA helicase RuvA subunit, C-terminal domain"/>
    <property type="match status" value="1"/>
</dbReference>
<keyword evidence="8" id="KW-0378">Hydrolase</keyword>
<reference evidence="8" key="1">
    <citation type="journal article" date="2023" name="PeerJ">
        <title>Selection and evaluation of lactic acid bacteria from chicken feces in Thailand as potential probiotics.</title>
        <authorList>
            <person name="Khurajog B."/>
            <person name="Disastra Y."/>
            <person name="Lawwyne L.D."/>
            <person name="Sirichokchatchawan W."/>
            <person name="Niyomtham W."/>
            <person name="Yindee J."/>
            <person name="Hampson D.J."/>
            <person name="Prapasarakul N."/>
        </authorList>
    </citation>
    <scope>NUCLEOTIDE SEQUENCE</scope>
    <source>
        <strain evidence="9">BF14</strain>
        <strain evidence="8">BF9</strain>
    </source>
</reference>
<reference evidence="8" key="2">
    <citation type="submission" date="2023-10" db="EMBL/GenBank/DDBJ databases">
        <authorList>
            <person name="Khurajog B."/>
        </authorList>
    </citation>
    <scope>NUCLEOTIDE SEQUENCE</scope>
    <source>
        <strain evidence="9">BF14</strain>
        <strain evidence="8">BF9</strain>
    </source>
</reference>
<comment type="caution">
    <text evidence="8">The sequence shown here is derived from an EMBL/GenBank/DDBJ whole genome shotgun (WGS) entry which is preliminary data.</text>
</comment>
<evidence type="ECO:0000256" key="4">
    <source>
        <dbReference type="ARBA" id="ARBA00023172"/>
    </source>
</evidence>
<evidence type="ECO:0000256" key="5">
    <source>
        <dbReference type="ARBA" id="ARBA00023204"/>
    </source>
</evidence>
<dbReference type="Gene3D" id="2.40.50.140">
    <property type="entry name" value="Nucleic acid-binding proteins"/>
    <property type="match status" value="1"/>
</dbReference>
<evidence type="ECO:0000256" key="3">
    <source>
        <dbReference type="ARBA" id="ARBA00023125"/>
    </source>
</evidence>
<feature type="region of interest" description="Domain III" evidence="6">
    <location>
        <begin position="144"/>
        <end position="195"/>
    </location>
</feature>
<organism evidence="8 10">
    <name type="scientific">Pediococcus acidilactici</name>
    <dbReference type="NCBI Taxonomy" id="1254"/>
    <lineage>
        <taxon>Bacteria</taxon>
        <taxon>Bacillati</taxon>
        <taxon>Bacillota</taxon>
        <taxon>Bacilli</taxon>
        <taxon>Lactobacillales</taxon>
        <taxon>Lactobacillaceae</taxon>
        <taxon>Pediococcus</taxon>
        <taxon>Pediococcus acidilactici group</taxon>
    </lineage>
</organism>
<keyword evidence="1 6" id="KW-0963">Cytoplasm</keyword>
<dbReference type="InterPro" id="IPR010994">
    <property type="entry name" value="RuvA_2-like"/>
</dbReference>
<keyword evidence="3 6" id="KW-0238">DNA-binding</keyword>
<dbReference type="RefSeq" id="WP_005917625.1">
    <property type="nucleotide sequence ID" value="NZ_BJMF01000005.1"/>
</dbReference>
<dbReference type="NCBIfam" id="TIGR00084">
    <property type="entry name" value="ruvA"/>
    <property type="match status" value="1"/>
</dbReference>
<keyword evidence="2 6" id="KW-0227">DNA damage</keyword>
<dbReference type="EMBL" id="JAWJAX010000013">
    <property type="protein sequence ID" value="MDV2912032.1"/>
    <property type="molecule type" value="Genomic_DNA"/>
</dbReference>
<dbReference type="GO" id="GO:0009378">
    <property type="term" value="F:four-way junction helicase activity"/>
    <property type="evidence" value="ECO:0007669"/>
    <property type="project" value="InterPro"/>
</dbReference>
<dbReference type="GO" id="GO:0016787">
    <property type="term" value="F:hydrolase activity"/>
    <property type="evidence" value="ECO:0007669"/>
    <property type="project" value="UniProtKB-KW"/>
</dbReference>
<comment type="subcellular location">
    <subcellularLocation>
        <location evidence="6">Cytoplasm</location>
    </subcellularLocation>
</comment>
<dbReference type="SUPFAM" id="SSF50249">
    <property type="entry name" value="Nucleic acid-binding proteins"/>
    <property type="match status" value="1"/>
</dbReference>
<comment type="subunit">
    <text evidence="6">Homotetramer. Forms an RuvA(8)-RuvB(12)-Holliday junction (HJ) complex. HJ DNA is sandwiched between 2 RuvA tetramers; dsDNA enters through RuvA and exits via RuvB. An RuvB hexamer assembles on each DNA strand where it exits the tetramer. Each RuvB hexamer is contacted by two RuvA subunits (via domain III) on 2 adjacent RuvB subunits; this complex drives branch migration. In the full resolvosome a probable DNA-RuvA(4)-RuvB(12)-RuvC(2) complex forms which resolves the HJ.</text>
</comment>
<feature type="domain" description="Helix-hairpin-helix DNA-binding motif class 1" evidence="7">
    <location>
        <begin position="105"/>
        <end position="124"/>
    </location>
</feature>
<dbReference type="InterPro" id="IPR011114">
    <property type="entry name" value="RuvA_C"/>
</dbReference>
<dbReference type="GO" id="GO:0048476">
    <property type="term" value="C:Holliday junction resolvase complex"/>
    <property type="evidence" value="ECO:0007669"/>
    <property type="project" value="UniProtKB-UniRule"/>
</dbReference>
<dbReference type="SUPFAM" id="SSF47781">
    <property type="entry name" value="RuvA domain 2-like"/>
    <property type="match status" value="1"/>
</dbReference>
<dbReference type="GO" id="GO:0009379">
    <property type="term" value="C:Holliday junction helicase complex"/>
    <property type="evidence" value="ECO:0007669"/>
    <property type="project" value="InterPro"/>
</dbReference>
<comment type="function">
    <text evidence="6">The RuvA-RuvB-RuvC complex processes Holliday junction (HJ) DNA during genetic recombination and DNA repair, while the RuvA-RuvB complex plays an important role in the rescue of blocked DNA replication forks via replication fork reversal (RFR). RuvA specifically binds to HJ cruciform DNA, conferring on it an open structure. The RuvB hexamer acts as an ATP-dependent pump, pulling dsDNA into and through the RuvAB complex. HJ branch migration allows RuvC to scan DNA until it finds its consensus sequence, where it cleaves and resolves the cruciform DNA.</text>
</comment>
<feature type="domain" description="Helix-hairpin-helix DNA-binding motif class 1" evidence="7">
    <location>
        <begin position="70"/>
        <end position="89"/>
    </location>
</feature>
<evidence type="ECO:0000313" key="9">
    <source>
        <dbReference type="EMBL" id="MDV2912032.1"/>
    </source>
</evidence>
<keyword evidence="5 6" id="KW-0234">DNA repair</keyword>
<dbReference type="GeneID" id="57366219"/>
<dbReference type="GO" id="GO:0006281">
    <property type="term" value="P:DNA repair"/>
    <property type="evidence" value="ECO:0007669"/>
    <property type="project" value="UniProtKB-UniRule"/>
</dbReference>
<dbReference type="EMBL" id="JAWJAV010000004">
    <property type="protein sequence ID" value="MDV2621431.1"/>
    <property type="molecule type" value="Genomic_DNA"/>
</dbReference>
<evidence type="ECO:0000256" key="2">
    <source>
        <dbReference type="ARBA" id="ARBA00022763"/>
    </source>
</evidence>
<dbReference type="GO" id="GO:0005524">
    <property type="term" value="F:ATP binding"/>
    <property type="evidence" value="ECO:0007669"/>
    <property type="project" value="InterPro"/>
</dbReference>
<dbReference type="HAMAP" id="MF_00031">
    <property type="entry name" value="DNA_HJ_migration_RuvA"/>
    <property type="match status" value="1"/>
</dbReference>
<dbReference type="SMART" id="SM00278">
    <property type="entry name" value="HhH1"/>
    <property type="match status" value="2"/>
</dbReference>
<dbReference type="InterPro" id="IPR013849">
    <property type="entry name" value="DNA_helicase_Holl-junc_RuvA_I"/>
</dbReference>
<comment type="caution">
    <text evidence="6">Lacks conserved residue(s) required for the propagation of feature annotation.</text>
</comment>
<evidence type="ECO:0000313" key="8">
    <source>
        <dbReference type="EMBL" id="MDV2621431.1"/>
    </source>
</evidence>
<dbReference type="InterPro" id="IPR000085">
    <property type="entry name" value="RuvA"/>
</dbReference>
<dbReference type="AlphaFoldDB" id="A0AAN5Y939"/>
<dbReference type="InterPro" id="IPR012340">
    <property type="entry name" value="NA-bd_OB-fold"/>
</dbReference>
<proteinExistence type="inferred from homology"/>
<accession>A0AAN5Y939</accession>
<dbReference type="CDD" id="cd14332">
    <property type="entry name" value="UBA_RuvA_C"/>
    <property type="match status" value="1"/>
</dbReference>
<dbReference type="GO" id="GO:0000400">
    <property type="term" value="F:four-way junction DNA binding"/>
    <property type="evidence" value="ECO:0007669"/>
    <property type="project" value="UniProtKB-UniRule"/>
</dbReference>
<dbReference type="GO" id="GO:0006310">
    <property type="term" value="P:DNA recombination"/>
    <property type="evidence" value="ECO:0007669"/>
    <property type="project" value="UniProtKB-UniRule"/>
</dbReference>
<dbReference type="Pfam" id="PF01330">
    <property type="entry name" value="RuvA_N"/>
    <property type="match status" value="1"/>
</dbReference>
<comment type="domain">
    <text evidence="6">Has three domains with a flexible linker between the domains II and III and assumes an 'L' shape. Domain III is highly mobile and contacts RuvB.</text>
</comment>
<dbReference type="Gene3D" id="1.10.8.10">
    <property type="entry name" value="DNA helicase RuvA subunit, C-terminal domain"/>
    <property type="match status" value="1"/>
</dbReference>
<name>A0AAN5Y939_PEDAC</name>
<sequence length="195" mass="21588">MYEYLNGVVVDINPAYIVIDVNGVGYLVNVANPYSFKADEKQKVYVHQAVSETENTLYGFKKYADKELFLNLLKVKGIGPKSALAILANDDHQGFIRAVNSDDVNYLKKFPKIGPKAAKQIILDLKGKITSNEPSGPLFEMPTTTNNTLDEAIEALAALGYSERELKKITPKLDELNNQTTDQYISAGLKLLMKG</sequence>
<protein>
    <recommendedName>
        <fullName evidence="6">Holliday junction branch migration complex subunit RuvA</fullName>
    </recommendedName>
</protein>
<gene>
    <name evidence="6 8" type="primary">ruvA</name>
    <name evidence="8" type="ORF">R0G89_06745</name>
    <name evidence="9" type="ORF">R0H03_09265</name>
</gene>
<dbReference type="Pfam" id="PF07499">
    <property type="entry name" value="RuvA_C"/>
    <property type="match status" value="1"/>
</dbReference>
<dbReference type="GO" id="GO:0005737">
    <property type="term" value="C:cytoplasm"/>
    <property type="evidence" value="ECO:0007669"/>
    <property type="project" value="UniProtKB-SubCell"/>
</dbReference>
<dbReference type="Proteomes" id="UP001280415">
    <property type="component" value="Unassembled WGS sequence"/>
</dbReference>
<comment type="similarity">
    <text evidence="6">Belongs to the RuvA family.</text>
</comment>
<dbReference type="InterPro" id="IPR003583">
    <property type="entry name" value="Hlx-hairpin-Hlx_DNA-bd_motif"/>
</dbReference>
<keyword evidence="4 6" id="KW-0233">DNA recombination</keyword>
<evidence type="ECO:0000259" key="7">
    <source>
        <dbReference type="SMART" id="SM00278"/>
    </source>
</evidence>